<feature type="chain" id="PRO_5032637957" description="Outer membrane protein beta-barrel domain-containing protein" evidence="2">
    <location>
        <begin position="32"/>
        <end position="181"/>
    </location>
</feature>
<evidence type="ECO:0000256" key="1">
    <source>
        <dbReference type="ARBA" id="ARBA00022729"/>
    </source>
</evidence>
<reference evidence="4 5" key="1">
    <citation type="submission" date="2018-06" db="EMBL/GenBank/DDBJ databases">
        <title>Comparative genomics of Brasilonema spp. strains.</title>
        <authorList>
            <person name="Alvarenga D.O."/>
            <person name="Fiore M.F."/>
            <person name="Varani A.M."/>
        </authorList>
    </citation>
    <scope>NUCLEOTIDE SEQUENCE [LARGE SCALE GENOMIC DNA]</scope>
    <source>
        <strain evidence="4 5">CENA114</strain>
    </source>
</reference>
<evidence type="ECO:0000313" key="5">
    <source>
        <dbReference type="Proteomes" id="UP000503129"/>
    </source>
</evidence>
<dbReference type="SUPFAM" id="SSF56925">
    <property type="entry name" value="OMPA-like"/>
    <property type="match status" value="1"/>
</dbReference>
<protein>
    <recommendedName>
        <fullName evidence="3">Outer membrane protein beta-barrel domain-containing protein</fullName>
    </recommendedName>
</protein>
<proteinExistence type="predicted"/>
<dbReference type="RefSeq" id="WP_169263340.1">
    <property type="nucleotide sequence ID" value="NZ_CAWOXK010000001.1"/>
</dbReference>
<gene>
    <name evidence="4" type="ORF">DP114_28585</name>
</gene>
<sequence>MKRLLKSLVTISALSSVVVAPIFLSAGQASALPRPTENGTDASYVGVGGSAGLSNGGQKGDAAAVGGNVTARYKLGDTPLSARGQLLWGNETTAIIPQISADLGIAKGTNIYLGAGYSFVEKDGKPSPLGNKDGVALTAGIESEVGNSFMLYGNANLGVDAYKNSPASAFNVSGGVGYRFR</sequence>
<evidence type="ECO:0000259" key="3">
    <source>
        <dbReference type="Pfam" id="PF13505"/>
    </source>
</evidence>
<dbReference type="Pfam" id="PF13505">
    <property type="entry name" value="OMP_b-brl"/>
    <property type="match status" value="1"/>
</dbReference>
<evidence type="ECO:0000313" key="4">
    <source>
        <dbReference type="EMBL" id="QDL11325.1"/>
    </source>
</evidence>
<dbReference type="KEGG" id="bsen:DP114_28585"/>
<name>A0A856MIX8_9CYAN</name>
<accession>A0A856MIX8</accession>
<evidence type="ECO:0000256" key="2">
    <source>
        <dbReference type="SAM" id="SignalP"/>
    </source>
</evidence>
<dbReference type="EMBL" id="CP030118">
    <property type="protein sequence ID" value="QDL11325.1"/>
    <property type="molecule type" value="Genomic_DNA"/>
</dbReference>
<feature type="domain" description="Outer membrane protein beta-barrel" evidence="3">
    <location>
        <begin position="24"/>
        <end position="180"/>
    </location>
</feature>
<feature type="signal peptide" evidence="2">
    <location>
        <begin position="1"/>
        <end position="31"/>
    </location>
</feature>
<dbReference type="InterPro" id="IPR027385">
    <property type="entry name" value="Beta-barrel_OMP"/>
</dbReference>
<dbReference type="AlphaFoldDB" id="A0A856MIX8"/>
<keyword evidence="5" id="KW-1185">Reference proteome</keyword>
<organism evidence="4 5">
    <name type="scientific">Brasilonema sennae CENA114</name>
    <dbReference type="NCBI Taxonomy" id="415709"/>
    <lineage>
        <taxon>Bacteria</taxon>
        <taxon>Bacillati</taxon>
        <taxon>Cyanobacteriota</taxon>
        <taxon>Cyanophyceae</taxon>
        <taxon>Nostocales</taxon>
        <taxon>Scytonemataceae</taxon>
        <taxon>Brasilonema</taxon>
        <taxon>Bromeliae group (in: Brasilonema)</taxon>
    </lineage>
</organism>
<keyword evidence="1 2" id="KW-0732">Signal</keyword>
<dbReference type="InterPro" id="IPR011250">
    <property type="entry name" value="OMP/PagP_B-barrel"/>
</dbReference>
<dbReference type="Proteomes" id="UP000503129">
    <property type="component" value="Chromosome"/>
</dbReference>